<organism evidence="1 2">
    <name type="scientific">Candidatus Propionivibrio aalborgensis</name>
    <dbReference type="NCBI Taxonomy" id="1860101"/>
    <lineage>
        <taxon>Bacteria</taxon>
        <taxon>Pseudomonadati</taxon>
        <taxon>Pseudomonadota</taxon>
        <taxon>Betaproteobacteria</taxon>
        <taxon>Rhodocyclales</taxon>
        <taxon>Rhodocyclaceae</taxon>
        <taxon>Propionivibrio</taxon>
    </lineage>
</organism>
<gene>
    <name evidence="1" type="ORF">PROAA_1000005</name>
</gene>
<dbReference type="EMBL" id="FLQY01000003">
    <property type="protein sequence ID" value="SBT03249.1"/>
    <property type="molecule type" value="Genomic_DNA"/>
</dbReference>
<proteinExistence type="predicted"/>
<dbReference type="Proteomes" id="UP000199600">
    <property type="component" value="Unassembled WGS sequence"/>
</dbReference>
<evidence type="ECO:0000313" key="1">
    <source>
        <dbReference type="EMBL" id="SBT03249.1"/>
    </source>
</evidence>
<dbReference type="AlphaFoldDB" id="A0A1A8XDG3"/>
<name>A0A1A8XDG3_9RHOO</name>
<evidence type="ECO:0000313" key="2">
    <source>
        <dbReference type="Proteomes" id="UP000199600"/>
    </source>
</evidence>
<protein>
    <submittedName>
        <fullName evidence="1">Uncharacterized protein</fullName>
    </submittedName>
</protein>
<reference evidence="1 2" key="1">
    <citation type="submission" date="2016-06" db="EMBL/GenBank/DDBJ databases">
        <authorList>
            <person name="Kjaerup R.B."/>
            <person name="Dalgaard T.S."/>
            <person name="Juul-Madsen H.R."/>
        </authorList>
    </citation>
    <scope>NUCLEOTIDE SEQUENCE [LARGE SCALE GENOMIC DNA]</scope>
    <source>
        <strain evidence="1">2</strain>
    </source>
</reference>
<keyword evidence="2" id="KW-1185">Reference proteome</keyword>
<accession>A0A1A8XDG3</accession>
<sequence>MSSGLLTSAKQLCRVGVILLLVVQALSSLLNNPLMNSYAEAIVNYTSFSSVEAVRAAAAKNIALRNKVAVADQSSMDASMDTMNVPVDESALVSNTSNTTIRSTSEVGVATEKSRIEAPSSVARNPIGSQLAALGDKALDDIRGGFEPPDSNLRFSFGIERAVFINGELVAHTVLNLRDLQWVAGTGGAPQVTAANAAAGALGVIQNGSGNSFTAQVGSNLAGTVIQNTLNNQKIQNVTTINASVNSGQLFRSMSVQAAVQNGIVNSLRR</sequence>